<accession>A0ACC1Q054</accession>
<evidence type="ECO:0000313" key="2">
    <source>
        <dbReference type="Proteomes" id="UP001144978"/>
    </source>
</evidence>
<evidence type="ECO:0000313" key="1">
    <source>
        <dbReference type="EMBL" id="KAJ3004990.1"/>
    </source>
</evidence>
<name>A0ACC1Q054_9APHY</name>
<protein>
    <submittedName>
        <fullName evidence="1">Uncharacterized protein</fullName>
    </submittedName>
</protein>
<dbReference type="EMBL" id="JANSHE010001050">
    <property type="protein sequence ID" value="KAJ3004990.1"/>
    <property type="molecule type" value="Genomic_DNA"/>
</dbReference>
<organism evidence="1 2">
    <name type="scientific">Trametes sanguinea</name>
    <dbReference type="NCBI Taxonomy" id="158606"/>
    <lineage>
        <taxon>Eukaryota</taxon>
        <taxon>Fungi</taxon>
        <taxon>Dikarya</taxon>
        <taxon>Basidiomycota</taxon>
        <taxon>Agaricomycotina</taxon>
        <taxon>Agaricomycetes</taxon>
        <taxon>Polyporales</taxon>
        <taxon>Polyporaceae</taxon>
        <taxon>Trametes</taxon>
    </lineage>
</organism>
<gene>
    <name evidence="1" type="ORF">NUW54_g4543</name>
</gene>
<reference evidence="1" key="1">
    <citation type="submission" date="2022-08" db="EMBL/GenBank/DDBJ databases">
        <title>Genome Sequence of Pycnoporus sanguineus.</title>
        <authorList>
            <person name="Buettner E."/>
        </authorList>
    </citation>
    <scope>NUCLEOTIDE SEQUENCE</scope>
    <source>
        <strain evidence="1">CG-C14</strain>
    </source>
</reference>
<sequence>MRRSAPISERPEFSVIESNGWCEYRVEDTRRKRMKLVGFELDAFVALVAAYYWSKIVSTRVHIAVTTLLLLAYLYHRTHRILWESVVVFPSLGLQFETHRGLAGLSLTSTRMFIPWSSLEDFLIHEGLRGWNVRYYLVAITRTQQGVLKLEVPFENILPRFPILLEVYRGVHEAMRAEDEQCPIHSGISMSTGSEDNK</sequence>
<comment type="caution">
    <text evidence="1">The sequence shown here is derived from an EMBL/GenBank/DDBJ whole genome shotgun (WGS) entry which is preliminary data.</text>
</comment>
<dbReference type="Proteomes" id="UP001144978">
    <property type="component" value="Unassembled WGS sequence"/>
</dbReference>
<keyword evidence="2" id="KW-1185">Reference proteome</keyword>
<proteinExistence type="predicted"/>